<gene>
    <name evidence="3" type="ORF">AUJ23_00640</name>
</gene>
<feature type="coiled-coil region" evidence="1">
    <location>
        <begin position="59"/>
        <end position="94"/>
    </location>
</feature>
<name>A0A1J4UBZ5_9BACT</name>
<evidence type="ECO:0000256" key="1">
    <source>
        <dbReference type="SAM" id="Coils"/>
    </source>
</evidence>
<evidence type="ECO:0000256" key="2">
    <source>
        <dbReference type="SAM" id="MobiDB-lite"/>
    </source>
</evidence>
<proteinExistence type="predicted"/>
<dbReference type="AlphaFoldDB" id="A0A1J4UBZ5"/>
<feature type="compositionally biased region" description="Polar residues" evidence="2">
    <location>
        <begin position="16"/>
        <end position="34"/>
    </location>
</feature>
<organism evidence="3 4">
    <name type="scientific">Candidatus Magasanikbacteria bacterium CG1_02_32_51</name>
    <dbReference type="NCBI Taxonomy" id="1805238"/>
    <lineage>
        <taxon>Bacteria</taxon>
        <taxon>Candidatus Magasanikiibacteriota</taxon>
    </lineage>
</organism>
<dbReference type="STRING" id="1805238.AUJ23_00640"/>
<reference evidence="3 4" key="1">
    <citation type="journal article" date="2016" name="Environ. Microbiol.">
        <title>Genomic resolution of a cold subsurface aquifer community provides metabolic insights for novel microbes adapted to high CO concentrations.</title>
        <authorList>
            <person name="Probst A.J."/>
            <person name="Castelle C.J."/>
            <person name="Singh A."/>
            <person name="Brown C.T."/>
            <person name="Anantharaman K."/>
            <person name="Sharon I."/>
            <person name="Hug L.A."/>
            <person name="Burstein D."/>
            <person name="Emerson J.B."/>
            <person name="Thomas B.C."/>
            <person name="Banfield J.F."/>
        </authorList>
    </citation>
    <scope>NUCLEOTIDE SEQUENCE [LARGE SCALE GENOMIC DNA]</scope>
    <source>
        <strain evidence="3">CG1_02_32_51</strain>
    </source>
</reference>
<sequence>MVSDNKKTPQPENKFDQNFLNNQEVPNQSANQEVQPDYVGFQPKTTPKELVQIPEQRNINNLEINKNENQNEIEKNLDNRIQILKKKLKKSKKKNNQIPIVKDEVTLKIEKIMEDGLEDAYKELTPIQQQEFKIKGEETAWNIRQVLKKTKIKIKEIFKLLLDWLKLLPGVNKFFLEQEAKIKADKIISLNKFSNNK</sequence>
<protein>
    <submittedName>
        <fullName evidence="3">Uncharacterized protein</fullName>
    </submittedName>
</protein>
<comment type="caution">
    <text evidence="3">The sequence shown here is derived from an EMBL/GenBank/DDBJ whole genome shotgun (WGS) entry which is preliminary data.</text>
</comment>
<accession>A0A1J4UBZ5</accession>
<feature type="region of interest" description="Disordered" evidence="2">
    <location>
        <begin position="1"/>
        <end position="42"/>
    </location>
</feature>
<feature type="compositionally biased region" description="Basic and acidic residues" evidence="2">
    <location>
        <begin position="1"/>
        <end position="15"/>
    </location>
</feature>
<dbReference type="EMBL" id="MNVC01000008">
    <property type="protein sequence ID" value="OIO20269.1"/>
    <property type="molecule type" value="Genomic_DNA"/>
</dbReference>
<evidence type="ECO:0000313" key="4">
    <source>
        <dbReference type="Proteomes" id="UP000181941"/>
    </source>
</evidence>
<keyword evidence="1" id="KW-0175">Coiled coil</keyword>
<evidence type="ECO:0000313" key="3">
    <source>
        <dbReference type="EMBL" id="OIO20269.1"/>
    </source>
</evidence>
<dbReference type="Proteomes" id="UP000181941">
    <property type="component" value="Unassembled WGS sequence"/>
</dbReference>